<dbReference type="PANTHER" id="PTHR31644">
    <property type="entry name" value="TRANSCRIPTIONAL ACTIVATOR ARO80-RELATED"/>
    <property type="match status" value="1"/>
</dbReference>
<comment type="caution">
    <text evidence="5">The sequence shown here is derived from an EMBL/GenBank/DDBJ whole genome shotgun (WGS) entry which is preliminary data.</text>
</comment>
<dbReference type="OrthoDB" id="39175at2759"/>
<feature type="compositionally biased region" description="Polar residues" evidence="3">
    <location>
        <begin position="1"/>
        <end position="17"/>
    </location>
</feature>
<dbReference type="CDD" id="cd12148">
    <property type="entry name" value="fungal_TF_MHR"/>
    <property type="match status" value="1"/>
</dbReference>
<feature type="compositionally biased region" description="Basic and acidic residues" evidence="3">
    <location>
        <begin position="218"/>
        <end position="239"/>
    </location>
</feature>
<dbReference type="CDD" id="cd00067">
    <property type="entry name" value="GAL4"/>
    <property type="match status" value="1"/>
</dbReference>
<reference evidence="5 6" key="1">
    <citation type="journal article" date="2017" name="Mol. Ecol.">
        <title>Comparative and population genomic landscape of Phellinus noxius: A hypervariable fungus causing root rot in trees.</title>
        <authorList>
            <person name="Chung C.L."/>
            <person name="Lee T.J."/>
            <person name="Akiba M."/>
            <person name="Lee H.H."/>
            <person name="Kuo T.H."/>
            <person name="Liu D."/>
            <person name="Ke H.M."/>
            <person name="Yokoi T."/>
            <person name="Roa M.B."/>
            <person name="Lu M.J."/>
            <person name="Chang Y.Y."/>
            <person name="Ann P.J."/>
            <person name="Tsai J.N."/>
            <person name="Chen C.Y."/>
            <person name="Tzean S.S."/>
            <person name="Ota Y."/>
            <person name="Hattori T."/>
            <person name="Sahashi N."/>
            <person name="Liou R.F."/>
            <person name="Kikuchi T."/>
            <person name="Tsai I.J."/>
        </authorList>
    </citation>
    <scope>NUCLEOTIDE SEQUENCE [LARGE SCALE GENOMIC DNA]</scope>
    <source>
        <strain evidence="5 6">FFPRI411160</strain>
    </source>
</reference>
<feature type="region of interest" description="Disordered" evidence="3">
    <location>
        <begin position="824"/>
        <end position="954"/>
    </location>
</feature>
<proteinExistence type="predicted"/>
<evidence type="ECO:0000256" key="1">
    <source>
        <dbReference type="ARBA" id="ARBA00022723"/>
    </source>
</evidence>
<feature type="compositionally biased region" description="Basic residues" evidence="3">
    <location>
        <begin position="880"/>
        <end position="904"/>
    </location>
</feature>
<dbReference type="STRING" id="2282107.A0A286U6E4"/>
<dbReference type="Pfam" id="PF00172">
    <property type="entry name" value="Zn_clus"/>
    <property type="match status" value="1"/>
</dbReference>
<evidence type="ECO:0000313" key="6">
    <source>
        <dbReference type="Proteomes" id="UP000217199"/>
    </source>
</evidence>
<feature type="compositionally biased region" description="Polar residues" evidence="3">
    <location>
        <begin position="856"/>
        <end position="878"/>
    </location>
</feature>
<feature type="compositionally biased region" description="Low complexity" evidence="3">
    <location>
        <begin position="131"/>
        <end position="142"/>
    </location>
</feature>
<dbReference type="GO" id="GO:0000981">
    <property type="term" value="F:DNA-binding transcription factor activity, RNA polymerase II-specific"/>
    <property type="evidence" value="ECO:0007669"/>
    <property type="project" value="InterPro"/>
</dbReference>
<evidence type="ECO:0000256" key="2">
    <source>
        <dbReference type="ARBA" id="ARBA00023242"/>
    </source>
</evidence>
<dbReference type="SMART" id="SM00906">
    <property type="entry name" value="Fungal_trans"/>
    <property type="match status" value="1"/>
</dbReference>
<dbReference type="InterPro" id="IPR052780">
    <property type="entry name" value="AAA_Catabolism_Regulators"/>
</dbReference>
<dbReference type="InParanoid" id="A0A286U6E4"/>
<dbReference type="Proteomes" id="UP000217199">
    <property type="component" value="Unassembled WGS sequence"/>
</dbReference>
<dbReference type="SUPFAM" id="SSF57701">
    <property type="entry name" value="Zn2/Cys6 DNA-binding domain"/>
    <property type="match status" value="1"/>
</dbReference>
<feature type="compositionally biased region" description="Basic and acidic residues" evidence="3">
    <location>
        <begin position="407"/>
        <end position="423"/>
    </location>
</feature>
<evidence type="ECO:0000259" key="4">
    <source>
        <dbReference type="PROSITE" id="PS50048"/>
    </source>
</evidence>
<feature type="compositionally biased region" description="Low complexity" evidence="3">
    <location>
        <begin position="189"/>
        <end position="204"/>
    </location>
</feature>
<evidence type="ECO:0000313" key="5">
    <source>
        <dbReference type="EMBL" id="PAV15145.1"/>
    </source>
</evidence>
<dbReference type="InterPro" id="IPR036864">
    <property type="entry name" value="Zn2-C6_fun-type_DNA-bd_sf"/>
</dbReference>
<feature type="compositionally biased region" description="Basic and acidic residues" evidence="3">
    <location>
        <begin position="113"/>
        <end position="125"/>
    </location>
</feature>
<feature type="compositionally biased region" description="Low complexity" evidence="3">
    <location>
        <begin position="240"/>
        <end position="254"/>
    </location>
</feature>
<keyword evidence="6" id="KW-1185">Reference proteome</keyword>
<keyword evidence="2" id="KW-0539">Nucleus</keyword>
<dbReference type="SMART" id="SM00066">
    <property type="entry name" value="GAL4"/>
    <property type="match status" value="1"/>
</dbReference>
<dbReference type="GO" id="GO:0008270">
    <property type="term" value="F:zinc ion binding"/>
    <property type="evidence" value="ECO:0007669"/>
    <property type="project" value="InterPro"/>
</dbReference>
<name>A0A286U6E4_9AGAM</name>
<dbReference type="InterPro" id="IPR001138">
    <property type="entry name" value="Zn2Cys6_DnaBD"/>
</dbReference>
<dbReference type="GO" id="GO:0003677">
    <property type="term" value="F:DNA binding"/>
    <property type="evidence" value="ECO:0007669"/>
    <property type="project" value="InterPro"/>
</dbReference>
<organism evidence="5 6">
    <name type="scientific">Pyrrhoderma noxium</name>
    <dbReference type="NCBI Taxonomy" id="2282107"/>
    <lineage>
        <taxon>Eukaryota</taxon>
        <taxon>Fungi</taxon>
        <taxon>Dikarya</taxon>
        <taxon>Basidiomycota</taxon>
        <taxon>Agaricomycotina</taxon>
        <taxon>Agaricomycetes</taxon>
        <taxon>Hymenochaetales</taxon>
        <taxon>Hymenochaetaceae</taxon>
        <taxon>Pyrrhoderma</taxon>
    </lineage>
</organism>
<dbReference type="EMBL" id="NBII01000010">
    <property type="protein sequence ID" value="PAV15145.1"/>
    <property type="molecule type" value="Genomic_DNA"/>
</dbReference>
<feature type="compositionally biased region" description="Low complexity" evidence="3">
    <location>
        <begin position="830"/>
        <end position="842"/>
    </location>
</feature>
<feature type="region of interest" description="Disordered" evidence="3">
    <location>
        <begin position="175"/>
        <end position="254"/>
    </location>
</feature>
<feature type="region of interest" description="Disordered" evidence="3">
    <location>
        <begin position="404"/>
        <end position="423"/>
    </location>
</feature>
<accession>A0A286U6E4</accession>
<feature type="compositionally biased region" description="Pro residues" evidence="3">
    <location>
        <begin position="921"/>
        <end position="931"/>
    </location>
</feature>
<feature type="compositionally biased region" description="Polar residues" evidence="3">
    <location>
        <begin position="208"/>
        <end position="217"/>
    </location>
</feature>
<dbReference type="GO" id="GO:0006351">
    <property type="term" value="P:DNA-templated transcription"/>
    <property type="evidence" value="ECO:0007669"/>
    <property type="project" value="InterPro"/>
</dbReference>
<feature type="domain" description="Zn(2)-C6 fungal-type" evidence="4">
    <location>
        <begin position="26"/>
        <end position="62"/>
    </location>
</feature>
<sequence length="1016" mass="112702">MTASSPDSNAEPSGGNEQQRRRAYKACLHCRSRKAKCDLGDIDAPGQPPCARCKRERRECVFAPSFRGGKVSKKTRAESGDNDKTSEQSSQKRESNPVNFSTSDLDLEADLDQDIRTISDSEGPPRKTRRTNSSGSRSGSENNGEDVDPQSLARTSLRNPTDALNLLALAADVNRKSNSKRRDSRGEAKPSASAGAESSSSSSPIHATENNITNDGISENHHQAQSDETSRSGHSKDISSTHNHQQTRTSTTSSLSNYALVRERVLSATTLSDLVRLYFARAHAIFPMFSYNRIPRTSSELAQFATEETPLLTAIVVIVSRQEKLFEIHSKSWEYMSKLMYEMILGKHTTTGAMEALLLLSENLPRRPEPVSEDEEHRMSWMLVGMAVRMGYMLGHDQKTLRPYALKSEESSNRNNDKKNEHERIDRDRLSWTYCYMFDRSISIRSGKAFWSRGPGLCFQPTYSGAMPSASETFPTMRAIEGKQDDYSAMLQAYTELTQTMASAHDILYPSKDRTIALARVGDYHKYLDDLTRSKDDWEGKQWTNSLVSQCVWLTFHYTRLYIYVFAFQSHVQRNTSTSHDGKKVADNAIFPRGPMASPDSRFILEAIDAATQLLSMCVEQLQPSGAMSYLPWRFFLYIQYAGVFLLKAVFVGAVLPQDARPIIHLVKKVIVFLACASPDDQHAGVRYARLLNGLLRVFSRGLDGVTSQVGTPKRRATQTEFPPNSPPRSPLSRQVGPPPDSGFSESAESSGLLLPPGEASSSSSSRSVFTTAHSLTSSHLVNPSVPNHKYDRPLQTTRLTRSPATEAVLAHLPMPRLDVSANFPGSTRSQQSMLASSSLQQHPIPTDAFFGRSLNPHTNASFHNNLTSTTYSNIPHTNSLHHHQQQPHSQPHSHSHPHSHNHSHSQPQPQLYSQTSHAPPCGPYDIPPTLPFDLAQFRPSPTQTTSPATSAHNLSQFDLSWPATEADGLAQMLADDHALDGDFWMSLPSHVQWQAWPGSGTGTTTSSNYNNSQMS</sequence>
<dbReference type="PROSITE" id="PS00463">
    <property type="entry name" value="ZN2_CY6_FUNGAL_1"/>
    <property type="match status" value="1"/>
</dbReference>
<protein>
    <submittedName>
        <fullName evidence="5">Specific RNA polymerase II transcription factor</fullName>
    </submittedName>
</protein>
<keyword evidence="1" id="KW-0479">Metal-binding</keyword>
<dbReference type="Gene3D" id="4.10.240.10">
    <property type="entry name" value="Zn(2)-C6 fungal-type DNA-binding domain"/>
    <property type="match status" value="1"/>
</dbReference>
<evidence type="ECO:0000256" key="3">
    <source>
        <dbReference type="SAM" id="MobiDB-lite"/>
    </source>
</evidence>
<feature type="compositionally biased region" description="Low complexity" evidence="3">
    <location>
        <begin position="940"/>
        <end position="952"/>
    </location>
</feature>
<gene>
    <name evidence="5" type="ORF">PNOK_0890600</name>
</gene>
<feature type="compositionally biased region" description="Low complexity" evidence="3">
    <location>
        <begin position="750"/>
        <end position="767"/>
    </location>
</feature>
<feature type="region of interest" description="Disordered" evidence="3">
    <location>
        <begin position="1"/>
        <end position="23"/>
    </location>
</feature>
<dbReference type="PANTHER" id="PTHR31644:SF1">
    <property type="entry name" value="ZN(II)2CYS6 TRANSCRIPTION FACTOR (EUROFUNG)"/>
    <property type="match status" value="1"/>
</dbReference>
<dbReference type="InterPro" id="IPR007219">
    <property type="entry name" value="XnlR_reg_dom"/>
</dbReference>
<feature type="region of interest" description="Disordered" evidence="3">
    <location>
        <begin position="706"/>
        <end position="767"/>
    </location>
</feature>
<feature type="compositionally biased region" description="Basic and acidic residues" evidence="3">
    <location>
        <begin position="75"/>
        <end position="95"/>
    </location>
</feature>
<feature type="region of interest" description="Disordered" evidence="3">
    <location>
        <begin position="64"/>
        <end position="152"/>
    </location>
</feature>
<dbReference type="PROSITE" id="PS50048">
    <property type="entry name" value="ZN2_CY6_FUNGAL_2"/>
    <property type="match status" value="1"/>
</dbReference>
<dbReference type="GO" id="GO:0005634">
    <property type="term" value="C:nucleus"/>
    <property type="evidence" value="ECO:0007669"/>
    <property type="project" value="TreeGrafter"/>
</dbReference>
<dbReference type="AlphaFoldDB" id="A0A286U6E4"/>